<sequence>MEKDDEDIIQMAESQSTLISRDTFQNRFVVDFPKYPNSSLIFQSQFLFPTINNNFVFKNHEGQYIAKLKKKIQKRIKSQKAEFSVILFTENTEEATLIFTKEKFKLVSKSRVLFEKNYDYSHRFFLDSSRELFFIIHIQKNTSYYLLRAKSSFERDLICNIFCIFKQAYFSDIENFVENQKHFQMIQVSQYHAMVSDLKHIKIMQNFLKKYLLKETQPNDLNTKDENTQNISLSKYTFCVVNSFNEFSSVAKISLEDDFFFIQTNEKQVSFEYTVYSQILPDPDFSIINFHLDKNTFLRLFLHNTEIRENFIQEFSSRRASRIKEIAEKPSVFNCSMISTLGTSPAEIILETGSFTIKNAMQENIQFPYSHLIYLHQKINGQLVFSLDYIQYFLFIFNSSQERLNFIEEFQRRNDKYVSGCFASLFSSFNITIVFKKKNASSARIMILKNTILITTSFGIYTIPYTFEITKSKHDYLHNILLHLENGIMELQFQTNKDMNEFVKLFSNPTHGVRDCSILSTEKEKKNGTELFDDFEKFAQKNSFSSEIVYQRRSITNQSQDNLNTPQNITNQFKDNLNTPKNTFKKSRSLTRTYFDLKLLSQKKENHLENSSNLKQNEENTSFQISIVEENGFIETITITKQKNVLKFETQKRMLIWPIKNIKYKSSVSNQQTILELYYNNEQMTLLFNVEEKMQKFCAILDQENELKSTQILNQDDFPVYYFIVNVLNSKFHLIQKAVKVEIGFESIKCQFNPNEKIFRFNDNLQTQQLDKNSVRILKQSKVLLVASFKKQKQMKKFLKIFELVSSNQFNQGIFHVNFMLEFRKAGKITFLKNQIQFEIFDQKYEFKYNKLKLFQDKNELKKIRIQFKKKDFITEFSSFEEKNLFLRMIKKYYVFQN</sequence>
<dbReference type="Proteomes" id="UP001149090">
    <property type="component" value="Unassembled WGS sequence"/>
</dbReference>
<proteinExistence type="predicted"/>
<comment type="caution">
    <text evidence="1">The sequence shown here is derived from an EMBL/GenBank/DDBJ whole genome shotgun (WGS) entry which is preliminary data.</text>
</comment>
<evidence type="ECO:0000313" key="2">
    <source>
        <dbReference type="Proteomes" id="UP001149090"/>
    </source>
</evidence>
<protein>
    <submittedName>
        <fullName evidence="1">Uncharacterized protein</fullName>
    </submittedName>
</protein>
<accession>A0A9Q0RB16</accession>
<keyword evidence="2" id="KW-1185">Reference proteome</keyword>
<organism evidence="1 2">
    <name type="scientific">Anaeramoeba ignava</name>
    <name type="common">Anaerobic marine amoeba</name>
    <dbReference type="NCBI Taxonomy" id="1746090"/>
    <lineage>
        <taxon>Eukaryota</taxon>
        <taxon>Metamonada</taxon>
        <taxon>Anaeramoebidae</taxon>
        <taxon>Anaeramoeba</taxon>
    </lineage>
</organism>
<reference evidence="1" key="1">
    <citation type="submission" date="2022-10" db="EMBL/GenBank/DDBJ databases">
        <title>Novel sulphate-reducing endosymbionts in the free-living metamonad Anaeramoeba.</title>
        <authorList>
            <person name="Jerlstrom-Hultqvist J."/>
            <person name="Cepicka I."/>
            <person name="Gallot-Lavallee L."/>
            <person name="Salas-Leiva D."/>
            <person name="Curtis B.A."/>
            <person name="Zahonova K."/>
            <person name="Pipaliya S."/>
            <person name="Dacks J."/>
            <person name="Roger A.J."/>
        </authorList>
    </citation>
    <scope>NUCLEOTIDE SEQUENCE</scope>
    <source>
        <strain evidence="1">BMAN</strain>
    </source>
</reference>
<evidence type="ECO:0000313" key="1">
    <source>
        <dbReference type="EMBL" id="KAJ5073063.1"/>
    </source>
</evidence>
<name>A0A9Q0RB16_ANAIG</name>
<dbReference type="EMBL" id="JAPDFW010000077">
    <property type="protein sequence ID" value="KAJ5073063.1"/>
    <property type="molecule type" value="Genomic_DNA"/>
</dbReference>
<dbReference type="AlphaFoldDB" id="A0A9Q0RB16"/>
<gene>
    <name evidence="1" type="ORF">M0811_09018</name>
</gene>